<proteinExistence type="predicted"/>
<sequence length="97" mass="10773">MAGDAMKLGLRIGADVVIMSPGQSFADSLISHSWGLGRLAVREPWNLIALNNTRYIDSSHPVVCEAIVYFWLSTASDLREFNMLADLPKHRLVSCVR</sequence>
<accession>A0ABR2J7G5</accession>
<keyword evidence="2" id="KW-1185">Reference proteome</keyword>
<protein>
    <submittedName>
        <fullName evidence="1">Uncharacterized protein</fullName>
    </submittedName>
</protein>
<dbReference type="EMBL" id="JAPCWZ010000003">
    <property type="protein sequence ID" value="KAK8873702.1"/>
    <property type="molecule type" value="Genomic_DNA"/>
</dbReference>
<gene>
    <name evidence="1" type="ORF">PGQ11_004216</name>
</gene>
<dbReference type="Proteomes" id="UP001390339">
    <property type="component" value="Unassembled WGS sequence"/>
</dbReference>
<evidence type="ECO:0000313" key="1">
    <source>
        <dbReference type="EMBL" id="KAK8873702.1"/>
    </source>
</evidence>
<name>A0ABR2J7G5_9PEZI</name>
<comment type="caution">
    <text evidence="1">The sequence shown here is derived from an EMBL/GenBank/DDBJ whole genome shotgun (WGS) entry which is preliminary data.</text>
</comment>
<reference evidence="1 2" key="1">
    <citation type="journal article" date="2024" name="IMA Fungus">
        <title>Apiospora arundinis, a panoply of carbohydrate-active enzymes and secondary metabolites.</title>
        <authorList>
            <person name="Sorensen T."/>
            <person name="Petersen C."/>
            <person name="Muurmann A.T."/>
            <person name="Christiansen J.V."/>
            <person name="Brundto M.L."/>
            <person name="Overgaard C.K."/>
            <person name="Boysen A.T."/>
            <person name="Wollenberg R.D."/>
            <person name="Larsen T.O."/>
            <person name="Sorensen J.L."/>
            <person name="Nielsen K.L."/>
            <person name="Sondergaard T.E."/>
        </authorList>
    </citation>
    <scope>NUCLEOTIDE SEQUENCE [LARGE SCALE GENOMIC DNA]</scope>
    <source>
        <strain evidence="1 2">AAU 773</strain>
    </source>
</reference>
<evidence type="ECO:0000313" key="2">
    <source>
        <dbReference type="Proteomes" id="UP001390339"/>
    </source>
</evidence>
<organism evidence="1 2">
    <name type="scientific">Apiospora arundinis</name>
    <dbReference type="NCBI Taxonomy" id="335852"/>
    <lineage>
        <taxon>Eukaryota</taxon>
        <taxon>Fungi</taxon>
        <taxon>Dikarya</taxon>
        <taxon>Ascomycota</taxon>
        <taxon>Pezizomycotina</taxon>
        <taxon>Sordariomycetes</taxon>
        <taxon>Xylariomycetidae</taxon>
        <taxon>Amphisphaeriales</taxon>
        <taxon>Apiosporaceae</taxon>
        <taxon>Apiospora</taxon>
    </lineage>
</organism>